<dbReference type="EMBL" id="QAAD01000005">
    <property type="protein sequence ID" value="PTN09349.1"/>
    <property type="molecule type" value="Genomic_DNA"/>
</dbReference>
<keyword evidence="2" id="KW-1185">Reference proteome</keyword>
<dbReference type="RefSeq" id="WP_170111316.1">
    <property type="nucleotide sequence ID" value="NZ_OY782574.1"/>
</dbReference>
<gene>
    <name evidence="1" type="ORF">C8N47_105190</name>
</gene>
<dbReference type="Pfam" id="PF01344">
    <property type="entry name" value="Kelch_1"/>
    <property type="match status" value="1"/>
</dbReference>
<comment type="caution">
    <text evidence="1">The sequence shown here is derived from an EMBL/GenBank/DDBJ whole genome shotgun (WGS) entry which is preliminary data.</text>
</comment>
<dbReference type="Proteomes" id="UP000243525">
    <property type="component" value="Unassembled WGS sequence"/>
</dbReference>
<dbReference type="InterPro" id="IPR015915">
    <property type="entry name" value="Kelch-typ_b-propeller"/>
</dbReference>
<accession>A0A2T5C3N6</accession>
<sequence length="339" mass="37171">MLAIIAPTMVSCSGNDDDDLVGNWVKLGDFSGSPRTSATGTTLNDLGYIGLGYNYTQDERLSDFWTYDADRNTWDQIADFPGNARTNAVSFAADGKLYVGSGFDGTSGERLKDFWEYNPTTNQWTEIAELQSDNVNSPNVDGREGMTAFSINGVGYVLGGSDADGTAYKDMYAYDPAIGSWSKKADFGGSKRANAVAFVIGDYAYVCTGISNGSYPNDFYRYDAVQDRWEELRKISDNSDDSYDDDYDIIRTNAVAFTADGKGYIATGGRGSSGSDVWEYDPTTDLWTEKTSFEGSSRYNAVAFTIDGVGYVLTGQQGTTSNFDDMFRFDPNAEYEEND</sequence>
<dbReference type="InterPro" id="IPR056734">
    <property type="entry name" value="NANM"/>
</dbReference>
<evidence type="ECO:0000313" key="2">
    <source>
        <dbReference type="Proteomes" id="UP000243525"/>
    </source>
</evidence>
<dbReference type="Pfam" id="PF24996">
    <property type="entry name" value="NANM"/>
    <property type="match status" value="1"/>
</dbReference>
<dbReference type="AlphaFoldDB" id="A0A2T5C3N6"/>
<organism evidence="1 2">
    <name type="scientific">Mangrovibacterium marinum</name>
    <dbReference type="NCBI Taxonomy" id="1639118"/>
    <lineage>
        <taxon>Bacteria</taxon>
        <taxon>Pseudomonadati</taxon>
        <taxon>Bacteroidota</taxon>
        <taxon>Bacteroidia</taxon>
        <taxon>Marinilabiliales</taxon>
        <taxon>Prolixibacteraceae</taxon>
        <taxon>Mangrovibacterium</taxon>
    </lineage>
</organism>
<protein>
    <submittedName>
        <fullName evidence="1">Kelch motif protein</fullName>
    </submittedName>
</protein>
<dbReference type="SUPFAM" id="SSF117281">
    <property type="entry name" value="Kelch motif"/>
    <property type="match status" value="2"/>
</dbReference>
<proteinExistence type="predicted"/>
<dbReference type="InterPro" id="IPR006652">
    <property type="entry name" value="Kelch_1"/>
</dbReference>
<evidence type="ECO:0000313" key="1">
    <source>
        <dbReference type="EMBL" id="PTN09349.1"/>
    </source>
</evidence>
<name>A0A2T5C3N6_9BACT</name>
<dbReference type="SMART" id="SM00612">
    <property type="entry name" value="Kelch"/>
    <property type="match status" value="3"/>
</dbReference>
<reference evidence="1 2" key="1">
    <citation type="submission" date="2018-04" db="EMBL/GenBank/DDBJ databases">
        <title>Genomic Encyclopedia of Archaeal and Bacterial Type Strains, Phase II (KMG-II): from individual species to whole genera.</title>
        <authorList>
            <person name="Goeker M."/>
        </authorList>
    </citation>
    <scope>NUCLEOTIDE SEQUENCE [LARGE SCALE GENOMIC DNA]</scope>
    <source>
        <strain evidence="1 2">DSM 28823</strain>
    </source>
</reference>
<dbReference type="PANTHER" id="PTHR45632">
    <property type="entry name" value="LD33804P"/>
    <property type="match status" value="1"/>
</dbReference>
<dbReference type="Gene3D" id="2.120.10.80">
    <property type="entry name" value="Kelch-type beta propeller"/>
    <property type="match status" value="2"/>
</dbReference>